<reference evidence="1" key="1">
    <citation type="submission" date="2022-04" db="EMBL/GenBank/DDBJ databases">
        <title>Carnegiea gigantea Genome sequencing and assembly v2.</title>
        <authorList>
            <person name="Copetti D."/>
            <person name="Sanderson M.J."/>
            <person name="Burquez A."/>
            <person name="Wojciechowski M.F."/>
        </authorList>
    </citation>
    <scope>NUCLEOTIDE SEQUENCE</scope>
    <source>
        <strain evidence="1">SGP5-SGP5p</strain>
        <tissue evidence="1">Aerial part</tissue>
    </source>
</reference>
<gene>
    <name evidence="1" type="ORF">Cgig2_006023</name>
</gene>
<proteinExistence type="predicted"/>
<dbReference type="InterPro" id="IPR021788">
    <property type="entry name" value="CPP1-like"/>
</dbReference>
<name>A0A9Q1QR36_9CARY</name>
<evidence type="ECO:0000313" key="1">
    <source>
        <dbReference type="EMBL" id="KAJ8452218.1"/>
    </source>
</evidence>
<dbReference type="PANTHER" id="PTHR33372">
    <property type="match status" value="1"/>
</dbReference>
<protein>
    <submittedName>
        <fullName evidence="1">Uncharacterized protein</fullName>
    </submittedName>
</protein>
<keyword evidence="2" id="KW-1185">Reference proteome</keyword>
<dbReference type="PANTHER" id="PTHR33372:SF2">
    <property type="entry name" value="PROTEIN CHAPERONE-LIKE PROTEIN OF POR1, CHLOROPLASTIC"/>
    <property type="match status" value="1"/>
</dbReference>
<accession>A0A9Q1QR36</accession>
<organism evidence="1 2">
    <name type="scientific">Carnegiea gigantea</name>
    <dbReference type="NCBI Taxonomy" id="171969"/>
    <lineage>
        <taxon>Eukaryota</taxon>
        <taxon>Viridiplantae</taxon>
        <taxon>Streptophyta</taxon>
        <taxon>Embryophyta</taxon>
        <taxon>Tracheophyta</taxon>
        <taxon>Spermatophyta</taxon>
        <taxon>Magnoliopsida</taxon>
        <taxon>eudicotyledons</taxon>
        <taxon>Gunneridae</taxon>
        <taxon>Pentapetalae</taxon>
        <taxon>Caryophyllales</taxon>
        <taxon>Cactineae</taxon>
        <taxon>Cactaceae</taxon>
        <taxon>Cactoideae</taxon>
        <taxon>Echinocereeae</taxon>
        <taxon>Carnegiea</taxon>
    </lineage>
</organism>
<dbReference type="EMBL" id="JAKOGI010000005">
    <property type="protein sequence ID" value="KAJ8452218.1"/>
    <property type="molecule type" value="Genomic_DNA"/>
</dbReference>
<dbReference type="Pfam" id="PF11833">
    <property type="entry name" value="CPP1-like"/>
    <property type="match status" value="1"/>
</dbReference>
<evidence type="ECO:0000313" key="2">
    <source>
        <dbReference type="Proteomes" id="UP001153076"/>
    </source>
</evidence>
<dbReference type="GO" id="GO:0031969">
    <property type="term" value="C:chloroplast membrane"/>
    <property type="evidence" value="ECO:0007669"/>
    <property type="project" value="TreeGrafter"/>
</dbReference>
<dbReference type="OrthoDB" id="2014563at2759"/>
<dbReference type="AlphaFoldDB" id="A0A9Q1QR36"/>
<comment type="caution">
    <text evidence="1">The sequence shown here is derived from an EMBL/GenBank/DDBJ whole genome shotgun (WGS) entry which is preliminary data.</text>
</comment>
<dbReference type="Proteomes" id="UP001153076">
    <property type="component" value="Unassembled WGS sequence"/>
</dbReference>
<sequence>MVAALLANPNLSAPFLGFKLSLRQNRKNFTSVGFNFRSPKCAVDTPYGGKPPKFPRKNVWDPYKRLGVSPYASEEEVWSSRNFLAQQYAGDEQSVEAIEAAFEKLLMKSFQERKKAKINLKSKLKQKVEESPSWVKNLLNFVELPANVIVLRRLFLFAFLAGWSIMNSAETGPAFQVCLKICFCSVVDFLPCNPYLAEVLT</sequence>